<dbReference type="Proteomes" id="UP000274841">
    <property type="component" value="Chromosome"/>
</dbReference>
<keyword evidence="1" id="KW-0812">Transmembrane</keyword>
<evidence type="ECO:0000256" key="1">
    <source>
        <dbReference type="SAM" id="Phobius"/>
    </source>
</evidence>
<reference evidence="2 3" key="1">
    <citation type="submission" date="2018-08" db="EMBL/GenBank/DDBJ databases">
        <title>Microbacterium oxydans strain HG3.</title>
        <authorList>
            <person name="ORTET P."/>
        </authorList>
    </citation>
    <scope>NUCLEOTIDE SEQUENCE [LARGE SCALE GENOMIC DNA]</scope>
    <source>
        <strain evidence="2 3">HG3</strain>
    </source>
</reference>
<proteinExistence type="predicted"/>
<gene>
    <name evidence="2" type="ORF">CVS54_01068</name>
</gene>
<accession>A0A3Q9J376</accession>
<keyword evidence="1" id="KW-0472">Membrane</keyword>
<feature type="transmembrane region" description="Helical" evidence="1">
    <location>
        <begin position="27"/>
        <end position="47"/>
    </location>
</feature>
<evidence type="ECO:0000313" key="2">
    <source>
        <dbReference type="EMBL" id="AZS39755.1"/>
    </source>
</evidence>
<feature type="transmembrane region" description="Helical" evidence="1">
    <location>
        <begin position="53"/>
        <end position="73"/>
    </location>
</feature>
<dbReference type="KEGG" id="moy:CVS54_01068"/>
<dbReference type="EMBL" id="CP031422">
    <property type="protein sequence ID" value="AZS39755.1"/>
    <property type="molecule type" value="Genomic_DNA"/>
</dbReference>
<sequence>MRWTEHIRVRGRETTLADDGASVRRQLLMVEVVLAVVLVVAILVAFVGGLPVVVVRPLIVAVGAALVFTPFAIRRQLRLAGVPVRRVGVPPLR</sequence>
<organism evidence="2 3">
    <name type="scientific">Microbacterium oxydans</name>
    <dbReference type="NCBI Taxonomy" id="82380"/>
    <lineage>
        <taxon>Bacteria</taxon>
        <taxon>Bacillati</taxon>
        <taxon>Actinomycetota</taxon>
        <taxon>Actinomycetes</taxon>
        <taxon>Micrococcales</taxon>
        <taxon>Microbacteriaceae</taxon>
        <taxon>Microbacterium</taxon>
    </lineage>
</organism>
<name>A0A3Q9J376_9MICO</name>
<keyword evidence="1" id="KW-1133">Transmembrane helix</keyword>
<evidence type="ECO:0000313" key="3">
    <source>
        <dbReference type="Proteomes" id="UP000274841"/>
    </source>
</evidence>
<protein>
    <submittedName>
        <fullName evidence="2">Uncharacterized protein</fullName>
    </submittedName>
</protein>
<dbReference type="AlphaFoldDB" id="A0A3Q9J376"/>